<dbReference type="Pfam" id="PF00795">
    <property type="entry name" value="CN_hydrolase"/>
    <property type="match status" value="1"/>
</dbReference>
<dbReference type="GO" id="GO:0042158">
    <property type="term" value="P:lipoprotein biosynthetic process"/>
    <property type="evidence" value="ECO:0007669"/>
    <property type="project" value="UniProtKB-UniRule"/>
</dbReference>
<proteinExistence type="inferred from homology"/>
<comment type="similarity">
    <text evidence="2 9">Belongs to the CN hydrolase family. Apolipoprotein N-acyltransferase subfamily.</text>
</comment>
<dbReference type="AlphaFoldDB" id="A0A7D5SSQ0"/>
<feature type="transmembrane region" description="Helical" evidence="9">
    <location>
        <begin position="12"/>
        <end position="32"/>
    </location>
</feature>
<evidence type="ECO:0000256" key="9">
    <source>
        <dbReference type="HAMAP-Rule" id="MF_01148"/>
    </source>
</evidence>
<dbReference type="PANTHER" id="PTHR38686">
    <property type="entry name" value="APOLIPOPROTEIN N-ACYLTRANSFERASE"/>
    <property type="match status" value="1"/>
</dbReference>
<comment type="caution">
    <text evidence="9">Lacks conserved residue(s) required for the propagation of feature annotation.</text>
</comment>
<evidence type="ECO:0000256" key="6">
    <source>
        <dbReference type="ARBA" id="ARBA00022989"/>
    </source>
</evidence>
<dbReference type="PANTHER" id="PTHR38686:SF1">
    <property type="entry name" value="APOLIPOPROTEIN N-ACYLTRANSFERASE"/>
    <property type="match status" value="1"/>
</dbReference>
<dbReference type="InterPro" id="IPR036526">
    <property type="entry name" value="C-N_Hydrolase_sf"/>
</dbReference>
<dbReference type="EC" id="2.3.1.269" evidence="9"/>
<comment type="pathway">
    <text evidence="9">Protein modification; lipoprotein biosynthesis (N-acyl transfer).</text>
</comment>
<evidence type="ECO:0000313" key="11">
    <source>
        <dbReference type="EMBL" id="QLH52685.1"/>
    </source>
</evidence>
<feature type="domain" description="CN hydrolase" evidence="10">
    <location>
        <begin position="230"/>
        <end position="464"/>
    </location>
</feature>
<dbReference type="HAMAP" id="MF_01148">
    <property type="entry name" value="Lnt"/>
    <property type="match status" value="1"/>
</dbReference>
<keyword evidence="5 9" id="KW-0812">Transmembrane</keyword>
<evidence type="ECO:0000256" key="1">
    <source>
        <dbReference type="ARBA" id="ARBA00004651"/>
    </source>
</evidence>
<protein>
    <recommendedName>
        <fullName evidence="9">Apolipoprotein N-acyltransferase</fullName>
        <shortName evidence="9">ALP N-acyltransferase</shortName>
        <ecNumber evidence="9">2.3.1.269</ecNumber>
    </recommendedName>
</protein>
<dbReference type="SUPFAM" id="SSF56317">
    <property type="entry name" value="Carbon-nitrogen hydrolase"/>
    <property type="match status" value="1"/>
</dbReference>
<organism evidence="11 12">
    <name type="scientific">Candidatus Accumulibacter cognatus</name>
    <dbReference type="NCBI Taxonomy" id="2954383"/>
    <lineage>
        <taxon>Bacteria</taxon>
        <taxon>Pseudomonadati</taxon>
        <taxon>Pseudomonadota</taxon>
        <taxon>Betaproteobacteria</taxon>
        <taxon>Candidatus Accumulibacter</taxon>
    </lineage>
</organism>
<dbReference type="UniPathway" id="UPA00666"/>
<keyword evidence="7 9" id="KW-0472">Membrane</keyword>
<dbReference type="InterPro" id="IPR045378">
    <property type="entry name" value="LNT_N"/>
</dbReference>
<feature type="transmembrane region" description="Helical" evidence="9">
    <location>
        <begin position="78"/>
        <end position="102"/>
    </location>
</feature>
<evidence type="ECO:0000256" key="4">
    <source>
        <dbReference type="ARBA" id="ARBA00022679"/>
    </source>
</evidence>
<accession>A0A7D5SSQ0</accession>
<feature type="transmembrane region" description="Helical" evidence="9">
    <location>
        <begin position="114"/>
        <end position="137"/>
    </location>
</feature>
<gene>
    <name evidence="9 11" type="primary">lnt</name>
    <name evidence="11" type="ORF">HWD57_21605</name>
</gene>
<keyword evidence="6 9" id="KW-1133">Transmembrane helix</keyword>
<dbReference type="Gene3D" id="3.60.110.10">
    <property type="entry name" value="Carbon-nitrogen hydrolase"/>
    <property type="match status" value="1"/>
</dbReference>
<reference evidence="11 12" key="1">
    <citation type="journal article" date="2019" name="Microbiome">
        <title>Annotated bacterial chromosomes from frame-shift-corrected long-read metagenomic data.</title>
        <authorList>
            <person name="Arumugam K."/>
            <person name="Bagci C."/>
            <person name="Bessarab I."/>
            <person name="Beier S."/>
            <person name="Buchfink B."/>
            <person name="Gorska A."/>
            <person name="Qiu G."/>
            <person name="Huson D.H."/>
            <person name="Williams R.B.H."/>
        </authorList>
    </citation>
    <scope>NUCLEOTIDE SEQUENCE [LARGE SCALE GENOMIC DNA]</scope>
    <source>
        <strain evidence="11">SSA1</strain>
    </source>
</reference>
<evidence type="ECO:0000256" key="3">
    <source>
        <dbReference type="ARBA" id="ARBA00022475"/>
    </source>
</evidence>
<evidence type="ECO:0000256" key="7">
    <source>
        <dbReference type="ARBA" id="ARBA00023136"/>
    </source>
</evidence>
<dbReference type="InterPro" id="IPR003010">
    <property type="entry name" value="C-N_Hydrolase"/>
</dbReference>
<comment type="function">
    <text evidence="9">Catalyzes the phospholipid dependent N-acylation of the N-terminal cysteine of apolipoprotein, the last step in lipoprotein maturation.</text>
</comment>
<dbReference type="InterPro" id="IPR004563">
    <property type="entry name" value="Apolipo_AcylTrfase"/>
</dbReference>
<evidence type="ECO:0000259" key="10">
    <source>
        <dbReference type="PROSITE" id="PS50263"/>
    </source>
</evidence>
<dbReference type="NCBIfam" id="TIGR00546">
    <property type="entry name" value="lnt"/>
    <property type="match status" value="1"/>
</dbReference>
<keyword evidence="4 9" id="KW-0808">Transferase</keyword>
<feature type="transmembrane region" description="Helical" evidence="9">
    <location>
        <begin position="149"/>
        <end position="173"/>
    </location>
</feature>
<comment type="subcellular location">
    <subcellularLocation>
        <location evidence="1 9">Cell membrane</location>
        <topology evidence="1 9">Multi-pass membrane protein</topology>
    </subcellularLocation>
</comment>
<evidence type="ECO:0000256" key="2">
    <source>
        <dbReference type="ARBA" id="ARBA00010065"/>
    </source>
</evidence>
<sequence>MGATGVVGFAPLGWFPVNWLSLGGLFALLCIEIDGCSGDRRARYGALIAAAYGLGLFLAGVSWVYVSLSVFGGMPAAVAGLATVLFCLVLAVFPALAGALFVGFAVTGWWRRSLLFASLWMLAECLRAWAFTGFPWLAAGYSQTPPSPLAGYAALLGVHGVSFFSALLGALIFEVSRHCLFTRPCNTQGWLCRCPALPLLAGAAILVTGDRLRDLRWTEVTGEPLSVALLQGNVAQEMKWRPERFFDSLRTYYRLAQEHPAQLTVLPETALPAFLDQVPAEYLDALQKLALRQHGDLLLGIAVADGKQYFNSALSLGASGQQHYNKVHLVPFGEFVPPGFAWFMAMANIPMSNFTAGSPGQPPLRLAGQRVGVNICYEDVFGEEIITALPAATLLINISNVAWFGDSLAPAQHLQIARMRALETGRMMLRATNTGMTAIVDVDGRVLSSLPPFSRGALVGEVRGHTGATPYVRWGHWPAIVGTLLLIALLGRHRAMPRKQVLVQRETK</sequence>
<evidence type="ECO:0000256" key="8">
    <source>
        <dbReference type="ARBA" id="ARBA00023315"/>
    </source>
</evidence>
<dbReference type="EMBL" id="CP058708">
    <property type="protein sequence ID" value="QLH52685.1"/>
    <property type="molecule type" value="Genomic_DNA"/>
</dbReference>
<evidence type="ECO:0000313" key="12">
    <source>
        <dbReference type="Proteomes" id="UP000509684"/>
    </source>
</evidence>
<keyword evidence="3 9" id="KW-1003">Cell membrane</keyword>
<dbReference type="CDD" id="cd07571">
    <property type="entry name" value="ALP_N-acyl_transferase"/>
    <property type="match status" value="1"/>
</dbReference>
<dbReference type="GO" id="GO:0016410">
    <property type="term" value="F:N-acyltransferase activity"/>
    <property type="evidence" value="ECO:0007669"/>
    <property type="project" value="UniProtKB-UniRule"/>
</dbReference>
<comment type="catalytic activity">
    <reaction evidence="9">
        <text>N-terminal S-1,2-diacyl-sn-glyceryl-L-cysteinyl-[lipoprotein] + a glycerophospholipid = N-acyl-S-1,2-diacyl-sn-glyceryl-L-cysteinyl-[lipoprotein] + a 2-acyl-sn-glycero-3-phospholipid + H(+)</text>
        <dbReference type="Rhea" id="RHEA:48228"/>
        <dbReference type="Rhea" id="RHEA-COMP:14681"/>
        <dbReference type="Rhea" id="RHEA-COMP:14684"/>
        <dbReference type="ChEBI" id="CHEBI:15378"/>
        <dbReference type="ChEBI" id="CHEBI:136912"/>
        <dbReference type="ChEBI" id="CHEBI:140656"/>
        <dbReference type="ChEBI" id="CHEBI:140657"/>
        <dbReference type="ChEBI" id="CHEBI:140660"/>
        <dbReference type="EC" id="2.3.1.269"/>
    </reaction>
</comment>
<name>A0A7D5SSQ0_9PROT</name>
<keyword evidence="8 9" id="KW-0012">Acyltransferase</keyword>
<dbReference type="PROSITE" id="PS50263">
    <property type="entry name" value="CN_HYDROLASE"/>
    <property type="match status" value="1"/>
</dbReference>
<evidence type="ECO:0000256" key="5">
    <source>
        <dbReference type="ARBA" id="ARBA00022692"/>
    </source>
</evidence>
<dbReference type="GO" id="GO:0005886">
    <property type="term" value="C:plasma membrane"/>
    <property type="evidence" value="ECO:0007669"/>
    <property type="project" value="UniProtKB-SubCell"/>
</dbReference>
<dbReference type="Proteomes" id="UP000509684">
    <property type="component" value="Chromosome"/>
</dbReference>
<dbReference type="KEGG" id="acog:HWD57_21605"/>
<dbReference type="Pfam" id="PF20154">
    <property type="entry name" value="LNT_N"/>
    <property type="match status" value="1"/>
</dbReference>
<feature type="transmembrane region" description="Helical" evidence="9">
    <location>
        <begin position="44"/>
        <end position="66"/>
    </location>
</feature>